<accession>A0A2A4WUZ5</accession>
<feature type="domain" description="MobA-like NTP transferase" evidence="10">
    <location>
        <begin position="40"/>
        <end position="191"/>
    </location>
</feature>
<comment type="similarity">
    <text evidence="8">Belongs to the MobA family.</text>
</comment>
<dbReference type="AlphaFoldDB" id="A0A2A4WUZ5"/>
<dbReference type="GO" id="GO:0046872">
    <property type="term" value="F:metal ion binding"/>
    <property type="evidence" value="ECO:0007669"/>
    <property type="project" value="UniProtKB-KW"/>
</dbReference>
<dbReference type="Gene3D" id="3.90.550.10">
    <property type="entry name" value="Spore Coat Polysaccharide Biosynthesis Protein SpsA, Chain A"/>
    <property type="match status" value="1"/>
</dbReference>
<dbReference type="GO" id="GO:1902758">
    <property type="term" value="P:bis(molybdopterin guanine dinucleotide)molybdenum biosynthetic process"/>
    <property type="evidence" value="ECO:0007669"/>
    <property type="project" value="TreeGrafter"/>
</dbReference>
<dbReference type="SUPFAM" id="SSF53448">
    <property type="entry name" value="Nucleotide-diphospho-sugar transferases"/>
    <property type="match status" value="1"/>
</dbReference>
<evidence type="ECO:0000313" key="12">
    <source>
        <dbReference type="Proteomes" id="UP000218767"/>
    </source>
</evidence>
<reference evidence="12" key="1">
    <citation type="submission" date="2017-08" db="EMBL/GenBank/DDBJ databases">
        <title>A dynamic microbial community with high functional redundancy inhabits the cold, oxic subseafloor aquifer.</title>
        <authorList>
            <person name="Tully B.J."/>
            <person name="Wheat C.G."/>
            <person name="Glazer B.T."/>
            <person name="Huber J.A."/>
        </authorList>
    </citation>
    <scope>NUCLEOTIDE SEQUENCE [LARGE SCALE GENOMIC DNA]</scope>
</reference>
<gene>
    <name evidence="8 11" type="primary">mobA</name>
    <name evidence="11" type="ORF">COB20_15975</name>
</gene>
<keyword evidence="7 8" id="KW-0501">Molybdenum cofactor biosynthesis</keyword>
<dbReference type="Proteomes" id="UP000218767">
    <property type="component" value="Unassembled WGS sequence"/>
</dbReference>
<feature type="transmembrane region" description="Helical" evidence="9">
    <location>
        <begin position="12"/>
        <end position="33"/>
    </location>
</feature>
<feature type="binding site" evidence="8">
    <location>
        <begin position="43"/>
        <end position="45"/>
    </location>
    <ligand>
        <name>GTP</name>
        <dbReference type="ChEBI" id="CHEBI:37565"/>
    </ligand>
</feature>
<keyword evidence="9" id="KW-0472">Membrane</keyword>
<evidence type="ECO:0000256" key="9">
    <source>
        <dbReference type="SAM" id="Phobius"/>
    </source>
</evidence>
<keyword evidence="2 8" id="KW-0808">Transferase</keyword>
<evidence type="ECO:0000256" key="8">
    <source>
        <dbReference type="HAMAP-Rule" id="MF_00316"/>
    </source>
</evidence>
<evidence type="ECO:0000259" key="10">
    <source>
        <dbReference type="Pfam" id="PF12804"/>
    </source>
</evidence>
<keyword evidence="3 8" id="KW-0479">Metal-binding</keyword>
<feature type="binding site" evidence="8">
    <location>
        <position position="102"/>
    </location>
    <ligand>
        <name>GTP</name>
        <dbReference type="ChEBI" id="CHEBI:37565"/>
    </ligand>
</feature>
<comment type="subcellular location">
    <subcellularLocation>
        <location evidence="8">Cytoplasm</location>
    </subcellularLocation>
</comment>
<proteinExistence type="inferred from homology"/>
<dbReference type="InterPro" id="IPR029044">
    <property type="entry name" value="Nucleotide-diphossugar_trans"/>
</dbReference>
<dbReference type="CDD" id="cd02503">
    <property type="entry name" value="MobA"/>
    <property type="match status" value="1"/>
</dbReference>
<dbReference type="InterPro" id="IPR025877">
    <property type="entry name" value="MobA-like_NTP_Trfase"/>
</dbReference>
<evidence type="ECO:0000256" key="6">
    <source>
        <dbReference type="ARBA" id="ARBA00023134"/>
    </source>
</evidence>
<organism evidence="11 12">
    <name type="scientific">SAR86 cluster bacterium</name>
    <dbReference type="NCBI Taxonomy" id="2030880"/>
    <lineage>
        <taxon>Bacteria</taxon>
        <taxon>Pseudomonadati</taxon>
        <taxon>Pseudomonadota</taxon>
        <taxon>Gammaproteobacteria</taxon>
        <taxon>SAR86 cluster</taxon>
    </lineage>
</organism>
<comment type="catalytic activity">
    <reaction evidence="8">
        <text>Mo-molybdopterin + GTP + H(+) = Mo-molybdopterin guanine dinucleotide + diphosphate</text>
        <dbReference type="Rhea" id="RHEA:34243"/>
        <dbReference type="ChEBI" id="CHEBI:15378"/>
        <dbReference type="ChEBI" id="CHEBI:33019"/>
        <dbReference type="ChEBI" id="CHEBI:37565"/>
        <dbReference type="ChEBI" id="CHEBI:71302"/>
        <dbReference type="ChEBI" id="CHEBI:71310"/>
        <dbReference type="EC" id="2.7.7.77"/>
    </reaction>
</comment>
<comment type="caution">
    <text evidence="8">Lacks conserved residue(s) required for the propagation of feature annotation.</text>
</comment>
<dbReference type="Pfam" id="PF12804">
    <property type="entry name" value="NTP_transf_3"/>
    <property type="match status" value="1"/>
</dbReference>
<name>A0A2A4WUZ5_9GAMM</name>
<keyword evidence="9" id="KW-0812">Transmembrane</keyword>
<keyword evidence="5 8" id="KW-0460">Magnesium</keyword>
<dbReference type="EC" id="2.7.7.77" evidence="8"/>
<keyword evidence="1 8" id="KW-0963">Cytoplasm</keyword>
<keyword evidence="6 8" id="KW-0342">GTP-binding</keyword>
<feature type="binding site" evidence="8">
    <location>
        <position position="139"/>
    </location>
    <ligand>
        <name>Mg(2+)</name>
        <dbReference type="ChEBI" id="CHEBI:18420"/>
    </ligand>
</feature>
<comment type="subunit">
    <text evidence="8">Monomer.</text>
</comment>
<dbReference type="GO" id="GO:0005525">
    <property type="term" value="F:GTP binding"/>
    <property type="evidence" value="ECO:0007669"/>
    <property type="project" value="UniProtKB-UniRule"/>
</dbReference>
<evidence type="ECO:0000256" key="5">
    <source>
        <dbReference type="ARBA" id="ARBA00022842"/>
    </source>
</evidence>
<feature type="binding site" evidence="8">
    <location>
        <position position="139"/>
    </location>
    <ligand>
        <name>GTP</name>
        <dbReference type="ChEBI" id="CHEBI:37565"/>
    </ligand>
</feature>
<dbReference type="GO" id="GO:0005737">
    <property type="term" value="C:cytoplasm"/>
    <property type="evidence" value="ECO:0007669"/>
    <property type="project" value="UniProtKB-SubCell"/>
</dbReference>
<evidence type="ECO:0000256" key="3">
    <source>
        <dbReference type="ARBA" id="ARBA00022723"/>
    </source>
</evidence>
<keyword evidence="11" id="KW-0548">Nucleotidyltransferase</keyword>
<comment type="caution">
    <text evidence="11">The sequence shown here is derived from an EMBL/GenBank/DDBJ whole genome shotgun (WGS) entry which is preliminary data.</text>
</comment>
<dbReference type="InterPro" id="IPR013482">
    <property type="entry name" value="Molybde_CF_guanTrfase"/>
</dbReference>
<evidence type="ECO:0000256" key="4">
    <source>
        <dbReference type="ARBA" id="ARBA00022741"/>
    </source>
</evidence>
<comment type="cofactor">
    <cofactor evidence="8">
        <name>Mg(2+)</name>
        <dbReference type="ChEBI" id="CHEBI:18420"/>
    </cofactor>
</comment>
<keyword evidence="9" id="KW-1133">Transmembrane helix</keyword>
<dbReference type="NCBIfam" id="TIGR02665">
    <property type="entry name" value="molyb_mobA"/>
    <property type="match status" value="1"/>
</dbReference>
<protein>
    <recommendedName>
        <fullName evidence="8">Molybdenum cofactor guanylyltransferase</fullName>
        <shortName evidence="8">MoCo guanylyltransferase</shortName>
        <ecNumber evidence="8">2.7.7.77</ecNumber>
    </recommendedName>
    <alternativeName>
        <fullName evidence="8">GTP:molybdopterin guanylyltransferase</fullName>
    </alternativeName>
    <alternativeName>
        <fullName evidence="8">Mo-MPT guanylyltransferase</fullName>
    </alternativeName>
    <alternativeName>
        <fullName evidence="8">Molybdopterin guanylyltransferase</fullName>
    </alternativeName>
    <alternativeName>
        <fullName evidence="8">Molybdopterin-guanine dinucleotide synthase</fullName>
        <shortName evidence="8">MGD synthase</shortName>
    </alternativeName>
</protein>
<comment type="function">
    <text evidence="8">Transfers a GMP moiety from GTP to Mo-molybdopterin (Mo-MPT) cofactor (Moco or molybdenum cofactor) to form Mo-molybdopterin guanine dinucleotide (Mo-MGD) cofactor.</text>
</comment>
<evidence type="ECO:0000313" key="11">
    <source>
        <dbReference type="EMBL" id="PCI73699.1"/>
    </source>
</evidence>
<evidence type="ECO:0000256" key="7">
    <source>
        <dbReference type="ARBA" id="ARBA00023150"/>
    </source>
</evidence>
<evidence type="ECO:0000256" key="1">
    <source>
        <dbReference type="ARBA" id="ARBA00022490"/>
    </source>
</evidence>
<feature type="binding site" evidence="8">
    <location>
        <position position="56"/>
    </location>
    <ligand>
        <name>GTP</name>
        <dbReference type="ChEBI" id="CHEBI:37565"/>
    </ligand>
</feature>
<dbReference type="EMBL" id="NVUL01000117">
    <property type="protein sequence ID" value="PCI73699.1"/>
    <property type="molecule type" value="Genomic_DNA"/>
</dbReference>
<dbReference type="PANTHER" id="PTHR19136">
    <property type="entry name" value="MOLYBDENUM COFACTOR GUANYLYLTRANSFERASE"/>
    <property type="match status" value="1"/>
</dbReference>
<dbReference type="GO" id="GO:0061603">
    <property type="term" value="F:molybdenum cofactor guanylyltransferase activity"/>
    <property type="evidence" value="ECO:0007669"/>
    <property type="project" value="UniProtKB-EC"/>
</dbReference>
<keyword evidence="4 8" id="KW-0547">Nucleotide-binding</keyword>
<comment type="domain">
    <text evidence="8">The N-terminal domain determines nucleotide recognition and specific binding, while the C-terminal domain determines the specific binding to the target protein.</text>
</comment>
<dbReference type="PANTHER" id="PTHR19136:SF81">
    <property type="entry name" value="MOLYBDENUM COFACTOR GUANYLYLTRANSFERASE"/>
    <property type="match status" value="1"/>
</dbReference>
<sequence length="238" mass="25886">MGPRLVKSTSNFIIRVSRAIFSVFNSLLALTMISKSEIGGVILAGGKASRMDFRDKALVPLHGKPLLDYVVSKAAAQVKKLVLSVNHNIERYQVFELPIVSDRDASYAGPLLGILSAMHWFRNAQANKGIHYLACFPGDVPEFPHDVVGQLAQELNKQSAAVAYVYHRDQIQPLFSLWHLDLIEQIEAAVAAGLYGPKLLFGSLKAVAVNCDDNSPGTFCNINSAEDLNAAAALIARK</sequence>
<dbReference type="HAMAP" id="MF_00316">
    <property type="entry name" value="MobA"/>
    <property type="match status" value="1"/>
</dbReference>
<evidence type="ECO:0000256" key="2">
    <source>
        <dbReference type="ARBA" id="ARBA00022679"/>
    </source>
</evidence>